<dbReference type="OrthoDB" id="9775849at2"/>
<accession>A0A371IVT1</accession>
<dbReference type="InterPro" id="IPR011611">
    <property type="entry name" value="PfkB_dom"/>
</dbReference>
<evidence type="ECO:0000313" key="6">
    <source>
        <dbReference type="EMBL" id="RDY24593.1"/>
    </source>
</evidence>
<evidence type="ECO:0000256" key="2">
    <source>
        <dbReference type="ARBA" id="ARBA00022679"/>
    </source>
</evidence>
<dbReference type="GO" id="GO:0005829">
    <property type="term" value="C:cytosol"/>
    <property type="evidence" value="ECO:0007669"/>
    <property type="project" value="TreeGrafter"/>
</dbReference>
<dbReference type="PANTHER" id="PTHR10584">
    <property type="entry name" value="SUGAR KINASE"/>
    <property type="match status" value="1"/>
</dbReference>
<protein>
    <submittedName>
        <fullName evidence="6">Kinase</fullName>
    </submittedName>
</protein>
<dbReference type="PRINTS" id="PR00990">
    <property type="entry name" value="RIBOKINASE"/>
</dbReference>
<dbReference type="SUPFAM" id="SSF53613">
    <property type="entry name" value="Ribokinase-like"/>
    <property type="match status" value="1"/>
</dbReference>
<dbReference type="RefSeq" id="WP_095405979.1">
    <property type="nucleotide sequence ID" value="NZ_NOJZ02000002.1"/>
</dbReference>
<dbReference type="InterPro" id="IPR029056">
    <property type="entry name" value="Ribokinase-like"/>
</dbReference>
<organism evidence="6 7">
    <name type="scientific">Romboutsia maritimum</name>
    <dbReference type="NCBI Taxonomy" id="2020948"/>
    <lineage>
        <taxon>Bacteria</taxon>
        <taxon>Bacillati</taxon>
        <taxon>Bacillota</taxon>
        <taxon>Clostridia</taxon>
        <taxon>Peptostreptococcales</taxon>
        <taxon>Peptostreptococcaceae</taxon>
        <taxon>Romboutsia</taxon>
    </lineage>
</organism>
<dbReference type="GO" id="GO:0006796">
    <property type="term" value="P:phosphate-containing compound metabolic process"/>
    <property type="evidence" value="ECO:0007669"/>
    <property type="project" value="UniProtKB-ARBA"/>
</dbReference>
<keyword evidence="2 4" id="KW-0808">Transferase</keyword>
<evidence type="ECO:0000256" key="4">
    <source>
        <dbReference type="RuleBase" id="RU003704"/>
    </source>
</evidence>
<evidence type="ECO:0000313" key="7">
    <source>
        <dbReference type="Proteomes" id="UP000243494"/>
    </source>
</evidence>
<name>A0A371IVT1_9FIRM</name>
<reference evidence="6 7" key="1">
    <citation type="journal article" date="2017" name="Genome Announc.">
        <title>Draft Genome Sequence of Romboutsia maritimum sp. nov. Strain CCRI-22766(T), Isolated from Coastal Estuarine Mud.</title>
        <authorList>
            <person name="Maheux A.F."/>
            <person name="Boudreau D.K."/>
            <person name="Berube E."/>
            <person name="Boissinot M."/>
            <person name="Raymond F."/>
            <person name="Brodeur S."/>
            <person name="Corbeil J."/>
            <person name="Brightwell G."/>
            <person name="Broda D."/>
            <person name="Omar R.F."/>
            <person name="Bergeron M.G."/>
        </authorList>
    </citation>
    <scope>NUCLEOTIDE SEQUENCE [LARGE SCALE GENOMIC DNA]</scope>
    <source>
        <strain evidence="6 7">CCRI-22766</strain>
    </source>
</reference>
<comment type="similarity">
    <text evidence="1 4">Belongs to the carbohydrate kinase PfkB family.</text>
</comment>
<dbReference type="Proteomes" id="UP000243494">
    <property type="component" value="Unassembled WGS sequence"/>
</dbReference>
<dbReference type="PANTHER" id="PTHR10584:SF166">
    <property type="entry name" value="RIBOKINASE"/>
    <property type="match status" value="1"/>
</dbReference>
<dbReference type="AlphaFoldDB" id="A0A371IVT1"/>
<keyword evidence="3 4" id="KW-0418">Kinase</keyword>
<evidence type="ECO:0000259" key="5">
    <source>
        <dbReference type="Pfam" id="PF00294"/>
    </source>
</evidence>
<evidence type="ECO:0000256" key="3">
    <source>
        <dbReference type="ARBA" id="ARBA00022777"/>
    </source>
</evidence>
<dbReference type="InterPro" id="IPR002173">
    <property type="entry name" value="Carboh/pur_kinase_PfkB_CS"/>
</dbReference>
<dbReference type="Gene3D" id="3.40.1190.20">
    <property type="match status" value="1"/>
</dbReference>
<dbReference type="Pfam" id="PF00294">
    <property type="entry name" value="PfkB"/>
    <property type="match status" value="1"/>
</dbReference>
<evidence type="ECO:0000256" key="1">
    <source>
        <dbReference type="ARBA" id="ARBA00010688"/>
    </source>
</evidence>
<proteinExistence type="inferred from homology"/>
<dbReference type="InterPro" id="IPR002139">
    <property type="entry name" value="Ribo/fructo_kinase"/>
</dbReference>
<dbReference type="EMBL" id="NOJZ02000002">
    <property type="protein sequence ID" value="RDY24593.1"/>
    <property type="molecule type" value="Genomic_DNA"/>
</dbReference>
<sequence>MKTLVLGNVFVDVIVNVDALPKTGDDIMCNKQLISIGGCAYNVATVLKNFEVEHDLISPVGNGIYGEIIREELEKNDYKKYITDDSSDNGYCLCLVEKDGERSFITIRGIESTYKSKWLEDIDDSEYDNIYVSGYEMEGESGVIISNWLLKQKDKTLFFAPGPRINYIQKKTMEKILTLNPILHLNDDEALKYTNKSNIMDAAKEINRLTLNSVFITLGKDGVMYFNGNNYKFIDGISTQVVNTIGAGDSHIGAIIASYSKGCNYDECCYIANKVASKVVGYEGSRFEYKLYFKDEYLMYNYS</sequence>
<gene>
    <name evidence="6" type="ORF">CHF27_002835</name>
</gene>
<dbReference type="GO" id="GO:0016301">
    <property type="term" value="F:kinase activity"/>
    <property type="evidence" value="ECO:0007669"/>
    <property type="project" value="UniProtKB-KW"/>
</dbReference>
<feature type="domain" description="Carbohydrate kinase PfkB" evidence="5">
    <location>
        <begin position="4"/>
        <end position="287"/>
    </location>
</feature>
<comment type="caution">
    <text evidence="6">The sequence shown here is derived from an EMBL/GenBank/DDBJ whole genome shotgun (WGS) entry which is preliminary data.</text>
</comment>
<dbReference type="PROSITE" id="PS00584">
    <property type="entry name" value="PFKB_KINASES_2"/>
    <property type="match status" value="1"/>
</dbReference>
<keyword evidence="7" id="KW-1185">Reference proteome</keyword>